<dbReference type="InterPro" id="IPR029068">
    <property type="entry name" value="Glyas_Bleomycin-R_OHBP_Dase"/>
</dbReference>
<dbReference type="Pfam" id="PF00903">
    <property type="entry name" value="Glyoxalase"/>
    <property type="match status" value="1"/>
</dbReference>
<dbReference type="InterPro" id="IPR004360">
    <property type="entry name" value="Glyas_Fos-R_dOase_dom"/>
</dbReference>
<dbReference type="Gene3D" id="3.10.180.10">
    <property type="entry name" value="2,3-Dihydroxybiphenyl 1,2-Dioxygenase, domain 1"/>
    <property type="match status" value="1"/>
</dbReference>
<dbReference type="CDD" id="cd06587">
    <property type="entry name" value="VOC"/>
    <property type="match status" value="1"/>
</dbReference>
<reference evidence="2 3" key="1">
    <citation type="submission" date="2019-11" db="EMBL/GenBank/DDBJ databases">
        <title>Genome sequences of 17 halophilic strains isolated from different environments.</title>
        <authorList>
            <person name="Furrow R.E."/>
        </authorList>
    </citation>
    <scope>NUCLEOTIDE SEQUENCE [LARGE SCALE GENOMIC DNA]</scope>
    <source>
        <strain evidence="2 3">SL-4</strain>
    </source>
</reference>
<dbReference type="EMBL" id="WMFA01000002">
    <property type="protein sequence ID" value="MYL70417.1"/>
    <property type="molecule type" value="Genomic_DNA"/>
</dbReference>
<dbReference type="GeneID" id="78006561"/>
<protein>
    <submittedName>
        <fullName evidence="2">VOC family protein</fullName>
    </submittedName>
</protein>
<dbReference type="InterPro" id="IPR037523">
    <property type="entry name" value="VOC_core"/>
</dbReference>
<feature type="domain" description="VOC" evidence="1">
    <location>
        <begin position="3"/>
        <end position="120"/>
    </location>
</feature>
<dbReference type="OrthoDB" id="2184229at2"/>
<sequence>MFQVGSVFVPVTNLKKSKRWYEEHLDVREIDSWEGGAGFFFPYGSAQLGLIEVSEPQPTEFIIEKNQRNVYFNFVVADIDAAYKRLNDSGVETTDIHEFGGMKHFDFFDPDQNAFSVVDEDLNSPFHKENVRKMQQK</sequence>
<gene>
    <name evidence="2" type="ORF">GLW00_06140</name>
</gene>
<accession>A0A845F9V3</accession>
<evidence type="ECO:0000313" key="3">
    <source>
        <dbReference type="Proteomes" id="UP000450457"/>
    </source>
</evidence>
<name>A0A845F9V3_9BACI</name>
<evidence type="ECO:0000313" key="2">
    <source>
        <dbReference type="EMBL" id="MYL70417.1"/>
    </source>
</evidence>
<dbReference type="SUPFAM" id="SSF54593">
    <property type="entry name" value="Glyoxalase/Bleomycin resistance protein/Dihydroxybiphenyl dioxygenase"/>
    <property type="match status" value="1"/>
</dbReference>
<dbReference type="RefSeq" id="WP_160912254.1">
    <property type="nucleotide sequence ID" value="NZ_WMFA01000002.1"/>
</dbReference>
<dbReference type="Proteomes" id="UP000450457">
    <property type="component" value="Unassembled WGS sequence"/>
</dbReference>
<evidence type="ECO:0000259" key="1">
    <source>
        <dbReference type="PROSITE" id="PS51819"/>
    </source>
</evidence>
<proteinExistence type="predicted"/>
<dbReference type="PROSITE" id="PS51819">
    <property type="entry name" value="VOC"/>
    <property type="match status" value="1"/>
</dbReference>
<organism evidence="2 3">
    <name type="scientific">Halobacillus litoralis</name>
    <dbReference type="NCBI Taxonomy" id="45668"/>
    <lineage>
        <taxon>Bacteria</taxon>
        <taxon>Bacillati</taxon>
        <taxon>Bacillota</taxon>
        <taxon>Bacilli</taxon>
        <taxon>Bacillales</taxon>
        <taxon>Bacillaceae</taxon>
        <taxon>Halobacillus</taxon>
    </lineage>
</organism>
<dbReference type="AlphaFoldDB" id="A0A845F9V3"/>
<comment type="caution">
    <text evidence="2">The sequence shown here is derived from an EMBL/GenBank/DDBJ whole genome shotgun (WGS) entry which is preliminary data.</text>
</comment>